<dbReference type="SUPFAM" id="SSF53639">
    <property type="entry name" value="AraD/HMP-PK domain-like"/>
    <property type="match status" value="1"/>
</dbReference>
<dbReference type="SMART" id="SM01007">
    <property type="entry name" value="Aldolase_II"/>
    <property type="match status" value="1"/>
</dbReference>
<keyword evidence="1" id="KW-0479">Metal-binding</keyword>
<evidence type="ECO:0000259" key="3">
    <source>
        <dbReference type="SMART" id="SM01007"/>
    </source>
</evidence>
<evidence type="ECO:0000256" key="1">
    <source>
        <dbReference type="ARBA" id="ARBA00022723"/>
    </source>
</evidence>
<dbReference type="GO" id="GO:0016832">
    <property type="term" value="F:aldehyde-lyase activity"/>
    <property type="evidence" value="ECO:0007669"/>
    <property type="project" value="TreeGrafter"/>
</dbReference>
<dbReference type="PANTHER" id="PTHR22789:SF0">
    <property type="entry name" value="3-OXO-TETRONATE 4-PHOSPHATE DECARBOXYLASE-RELATED"/>
    <property type="match status" value="1"/>
</dbReference>
<dbReference type="Pfam" id="PF00596">
    <property type="entry name" value="Aldolase_II"/>
    <property type="match status" value="1"/>
</dbReference>
<keyword evidence="2" id="KW-0456">Lyase</keyword>
<dbReference type="Gene3D" id="3.40.225.10">
    <property type="entry name" value="Class II aldolase/adducin N-terminal domain"/>
    <property type="match status" value="1"/>
</dbReference>
<dbReference type="PANTHER" id="PTHR22789">
    <property type="entry name" value="FUCULOSE PHOSPHATE ALDOLASE"/>
    <property type="match status" value="1"/>
</dbReference>
<organism evidence="4 5">
    <name type="scientific">Limimonas halophila</name>
    <dbReference type="NCBI Taxonomy" id="1082479"/>
    <lineage>
        <taxon>Bacteria</taxon>
        <taxon>Pseudomonadati</taxon>
        <taxon>Pseudomonadota</taxon>
        <taxon>Alphaproteobacteria</taxon>
        <taxon>Rhodospirillales</taxon>
        <taxon>Rhodovibrionaceae</taxon>
        <taxon>Limimonas</taxon>
    </lineage>
</organism>
<reference evidence="4 5" key="1">
    <citation type="submission" date="2016-10" db="EMBL/GenBank/DDBJ databases">
        <authorList>
            <person name="de Groot N.N."/>
        </authorList>
    </citation>
    <scope>NUCLEOTIDE SEQUENCE [LARGE SCALE GENOMIC DNA]</scope>
    <source>
        <strain evidence="4 5">DSM 25584</strain>
    </source>
</reference>
<evidence type="ECO:0000256" key="2">
    <source>
        <dbReference type="ARBA" id="ARBA00023239"/>
    </source>
</evidence>
<gene>
    <name evidence="4" type="ORF">SAMN05216241_101202</name>
</gene>
<evidence type="ECO:0000313" key="4">
    <source>
        <dbReference type="EMBL" id="SDF47276.1"/>
    </source>
</evidence>
<dbReference type="STRING" id="1082479.SAMN05216241_101202"/>
<proteinExistence type="predicted"/>
<evidence type="ECO:0000313" key="5">
    <source>
        <dbReference type="Proteomes" id="UP000199415"/>
    </source>
</evidence>
<dbReference type="InterPro" id="IPR001303">
    <property type="entry name" value="Aldolase_II/adducin_N"/>
</dbReference>
<sequence>MRDAALRQQVCNTARQLNAQGLNQGTSGNVSARGSGDSLYVTPSALPYDRLTAADVVEMDVHGRWHCPNSPRKPTTEWRIHRDVLAARPETHAVVHAHSPWATALSCLRRDIPPFHYMVAVAGGRDIRCAGYATFGTQALSDAAMAALDGRDACLLANHGILALGKTLPKALALAVEVETLAAQYMRALQVGEPVLLSDAEMAEVFEQFRDYGSVAAT</sequence>
<feature type="domain" description="Class II aldolase/adducin N-terminal" evidence="3">
    <location>
        <begin position="8"/>
        <end position="186"/>
    </location>
</feature>
<dbReference type="OrthoDB" id="5291399at2"/>
<dbReference type="InterPro" id="IPR036409">
    <property type="entry name" value="Aldolase_II/adducin_N_sf"/>
</dbReference>
<dbReference type="Proteomes" id="UP000199415">
    <property type="component" value="Unassembled WGS sequence"/>
</dbReference>
<dbReference type="GO" id="GO:0046872">
    <property type="term" value="F:metal ion binding"/>
    <property type="evidence" value="ECO:0007669"/>
    <property type="project" value="UniProtKB-KW"/>
</dbReference>
<dbReference type="RefSeq" id="WP_090018252.1">
    <property type="nucleotide sequence ID" value="NZ_FNCE01000001.1"/>
</dbReference>
<keyword evidence="5" id="KW-1185">Reference proteome</keyword>
<dbReference type="EMBL" id="FNCE01000001">
    <property type="protein sequence ID" value="SDF47276.1"/>
    <property type="molecule type" value="Genomic_DNA"/>
</dbReference>
<dbReference type="InterPro" id="IPR050197">
    <property type="entry name" value="Aldolase_class_II_sugar_metab"/>
</dbReference>
<dbReference type="AlphaFoldDB" id="A0A1G7LD19"/>
<dbReference type="GO" id="GO:0019323">
    <property type="term" value="P:pentose catabolic process"/>
    <property type="evidence" value="ECO:0007669"/>
    <property type="project" value="TreeGrafter"/>
</dbReference>
<name>A0A1G7LD19_9PROT</name>
<accession>A0A1G7LD19</accession>
<protein>
    <submittedName>
        <fullName evidence="4">L-fuculose 1-phosphate aldolase</fullName>
    </submittedName>
</protein>
<dbReference type="GO" id="GO:0005829">
    <property type="term" value="C:cytosol"/>
    <property type="evidence" value="ECO:0007669"/>
    <property type="project" value="TreeGrafter"/>
</dbReference>